<evidence type="ECO:0000256" key="2">
    <source>
        <dbReference type="SAM" id="SignalP"/>
    </source>
</evidence>
<feature type="chain" id="PRO_5046262787" description="Invasion protein" evidence="2">
    <location>
        <begin position="29"/>
        <end position="228"/>
    </location>
</feature>
<dbReference type="InterPro" id="IPR038696">
    <property type="entry name" value="IalB_sf"/>
</dbReference>
<dbReference type="EMBL" id="BPRB01000003">
    <property type="protein sequence ID" value="GJE57957.1"/>
    <property type="molecule type" value="Genomic_DNA"/>
</dbReference>
<feature type="compositionally biased region" description="Pro residues" evidence="1">
    <location>
        <begin position="53"/>
        <end position="66"/>
    </location>
</feature>
<evidence type="ECO:0000313" key="4">
    <source>
        <dbReference type="Proteomes" id="UP001055057"/>
    </source>
</evidence>
<keyword evidence="2" id="KW-0732">Signal</keyword>
<evidence type="ECO:0000256" key="1">
    <source>
        <dbReference type="SAM" id="MobiDB-lite"/>
    </source>
</evidence>
<evidence type="ECO:0008006" key="5">
    <source>
        <dbReference type="Google" id="ProtNLM"/>
    </source>
</evidence>
<feature type="signal peptide" evidence="2">
    <location>
        <begin position="1"/>
        <end position="28"/>
    </location>
</feature>
<reference evidence="3" key="2">
    <citation type="submission" date="2021-08" db="EMBL/GenBank/DDBJ databases">
        <authorList>
            <person name="Tani A."/>
            <person name="Ola A."/>
            <person name="Ogura Y."/>
            <person name="Katsura K."/>
            <person name="Hayashi T."/>
        </authorList>
    </citation>
    <scope>NUCLEOTIDE SEQUENCE</scope>
    <source>
        <strain evidence="3">DSM 23632</strain>
    </source>
</reference>
<proteinExistence type="predicted"/>
<sequence length="228" mass="23510">MLPTRAFRRSAIVAILLAGLPASPFALAQEEAPAAESPAEDAPAKPKPRAPKPKPVPAKPPAPKPAPAAEAPKAPAPATWPAGASTVSEGYGDWSMNCTRAQETTACLVMQSQGDNKTGRRQFAIEFRTPKDGRAEGLIMMPFGLAIEPGVSFKLDEAVLGKGAPYVSCNAEGCLVPISFPTLATDSMRTAKALVVLGQKPDGTEPMTITVPLAGFGAAIDRAVALGG</sequence>
<feature type="compositionally biased region" description="Low complexity" evidence="1">
    <location>
        <begin position="67"/>
        <end position="84"/>
    </location>
</feature>
<evidence type="ECO:0000313" key="3">
    <source>
        <dbReference type="EMBL" id="GJE57957.1"/>
    </source>
</evidence>
<keyword evidence="4" id="KW-1185">Reference proteome</keyword>
<feature type="compositionally biased region" description="Low complexity" evidence="1">
    <location>
        <begin position="30"/>
        <end position="41"/>
    </location>
</feature>
<dbReference type="Pfam" id="PF06776">
    <property type="entry name" value="IalB"/>
    <property type="match status" value="1"/>
</dbReference>
<accession>A0ABQ4TTG6</accession>
<name>A0ABQ4TTG6_9HYPH</name>
<dbReference type="InterPro" id="IPR010642">
    <property type="entry name" value="Invasion_prot_B"/>
</dbReference>
<dbReference type="Gene3D" id="2.60.40.1880">
    <property type="entry name" value="Invasion associated locus B (IalB) protein"/>
    <property type="match status" value="1"/>
</dbReference>
<feature type="region of interest" description="Disordered" evidence="1">
    <location>
        <begin position="30"/>
        <end position="84"/>
    </location>
</feature>
<gene>
    <name evidence="3" type="ORF">MPOCJGCO_0033</name>
</gene>
<dbReference type="RefSeq" id="WP_373875279.1">
    <property type="nucleotide sequence ID" value="NZ_BPRB01000003.1"/>
</dbReference>
<comment type="caution">
    <text evidence="3">The sequence shown here is derived from an EMBL/GenBank/DDBJ whole genome shotgun (WGS) entry which is preliminary data.</text>
</comment>
<dbReference type="Proteomes" id="UP001055057">
    <property type="component" value="Unassembled WGS sequence"/>
</dbReference>
<organism evidence="3 4">
    <name type="scientific">Methylobacterium trifolii</name>
    <dbReference type="NCBI Taxonomy" id="1003092"/>
    <lineage>
        <taxon>Bacteria</taxon>
        <taxon>Pseudomonadati</taxon>
        <taxon>Pseudomonadota</taxon>
        <taxon>Alphaproteobacteria</taxon>
        <taxon>Hyphomicrobiales</taxon>
        <taxon>Methylobacteriaceae</taxon>
        <taxon>Methylobacterium</taxon>
    </lineage>
</organism>
<protein>
    <recommendedName>
        <fullName evidence="5">Invasion protein</fullName>
    </recommendedName>
</protein>
<reference evidence="3" key="1">
    <citation type="journal article" date="2021" name="Front. Microbiol.">
        <title>Comprehensive Comparative Genomics and Phenotyping of Methylobacterium Species.</title>
        <authorList>
            <person name="Alessa O."/>
            <person name="Ogura Y."/>
            <person name="Fujitani Y."/>
            <person name="Takami H."/>
            <person name="Hayashi T."/>
            <person name="Sahin N."/>
            <person name="Tani A."/>
        </authorList>
    </citation>
    <scope>NUCLEOTIDE SEQUENCE</scope>
    <source>
        <strain evidence="3">DSM 23632</strain>
    </source>
</reference>